<gene>
    <name evidence="1" type="ORF">QSV35_04785</name>
</gene>
<accession>A0ABT7MW02</accession>
<protein>
    <recommendedName>
        <fullName evidence="3">DUF4192 family protein</fullName>
    </recommendedName>
</protein>
<reference evidence="1 2" key="1">
    <citation type="submission" date="2023-06" db="EMBL/GenBank/DDBJ databases">
        <title>Microbacterium sp. nov., isolated from a waste landfill.</title>
        <authorList>
            <person name="Wen W."/>
        </authorList>
    </citation>
    <scope>NUCLEOTIDE SEQUENCE [LARGE SCALE GENOMIC DNA]</scope>
    <source>
        <strain evidence="1 2">ASV49</strain>
    </source>
</reference>
<organism evidence="1 2">
    <name type="scientific">Microbacterium candidum</name>
    <dbReference type="NCBI Taxonomy" id="3041922"/>
    <lineage>
        <taxon>Bacteria</taxon>
        <taxon>Bacillati</taxon>
        <taxon>Actinomycetota</taxon>
        <taxon>Actinomycetes</taxon>
        <taxon>Micrococcales</taxon>
        <taxon>Microbacteriaceae</taxon>
        <taxon>Microbacterium</taxon>
    </lineage>
</organism>
<keyword evidence="2" id="KW-1185">Reference proteome</keyword>
<dbReference type="EMBL" id="JASXSZ010000001">
    <property type="protein sequence ID" value="MDL9978638.1"/>
    <property type="molecule type" value="Genomic_DNA"/>
</dbReference>
<evidence type="ECO:0000313" key="1">
    <source>
        <dbReference type="EMBL" id="MDL9978638.1"/>
    </source>
</evidence>
<evidence type="ECO:0008006" key="3">
    <source>
        <dbReference type="Google" id="ProtNLM"/>
    </source>
</evidence>
<dbReference type="RefSeq" id="WP_286287218.1">
    <property type="nucleotide sequence ID" value="NZ_JASXSZ010000001.1"/>
</dbReference>
<sequence>MSDLGPAPAGQLLTVNVECTGSPVDRFGVLHPVTIRPDWTVHTVHDLDAERVGVLFGGWCSCLHFVERIVPAFREGLQLMAAPRGLPRDGDVWDNFPSQGCPQSKHFHHDLEAAVRHELSAAHVSGQYGADGWADRQVAAVAEAQFRAVMSAAAAVWANAADPDLVTGGRDGYLELWAAGMLPTQVAEIAAAFPDQALSFSTAFFRRIHFHGIDIDWLQAVVTAYPTGLAEWAAQLDRGSLRVDPRELRRMRDLGLTGHDAIGLIEAGVPLAAVTELAVLPNVSGSTAARWLTLWYKIGVHPGPDHYQVLAAHQALHDRPSHSTLDMLCNSLDSVATPLPDRTEVAVMLALTGDPERVSQAVRRGVRRAVDLVPASSVPSGISRSIS</sequence>
<name>A0ABT7MW02_9MICO</name>
<evidence type="ECO:0000313" key="2">
    <source>
        <dbReference type="Proteomes" id="UP001235064"/>
    </source>
</evidence>
<dbReference type="Proteomes" id="UP001235064">
    <property type="component" value="Unassembled WGS sequence"/>
</dbReference>
<proteinExistence type="predicted"/>
<comment type="caution">
    <text evidence="1">The sequence shown here is derived from an EMBL/GenBank/DDBJ whole genome shotgun (WGS) entry which is preliminary data.</text>
</comment>